<name>A0AAQ3RJY2_VIGMU</name>
<evidence type="ECO:0000313" key="1">
    <source>
        <dbReference type="EMBL" id="WVY96881.1"/>
    </source>
</evidence>
<evidence type="ECO:0000313" key="2">
    <source>
        <dbReference type="Proteomes" id="UP001374535"/>
    </source>
</evidence>
<sequence>MSNEETYVREELRLDEGQTTGMTTSNGGTSGLDFDEIVSNSSHFSASSTKRSRTMLEFDLGDAFVNNNALHQQERSLSAAIPQSFPSFVGELERDLQAQESVFPVSQNTLHSELFHPIGNMENGTNYGSLFSIASPTAEATVTSLVNGNYHPTSNLSPQLHGDSSSTLKLSSTQNQNLVANGAAASYFPRTQWTSYPNFQKPHSQLSTGLEAIPEMVQLGGLSSFSYGRSGRSSNESLFLNTRKHGHRGNVYPIPSLRETGEPSSRNVKMKMTVSDNSQTSTELHVGSFLNPITQSNGNSQPPRLMSNSLYDPIYEKRGLPVDPILRTFLLGREAYMM</sequence>
<dbReference type="EMBL" id="CP144692">
    <property type="protein sequence ID" value="WVY96881.1"/>
    <property type="molecule type" value="Genomic_DNA"/>
</dbReference>
<protein>
    <submittedName>
        <fullName evidence="1">Uncharacterized protein</fullName>
    </submittedName>
</protein>
<proteinExistence type="predicted"/>
<keyword evidence="2" id="KW-1185">Reference proteome</keyword>
<dbReference type="AlphaFoldDB" id="A0AAQ3RJY2"/>
<organism evidence="1 2">
    <name type="scientific">Vigna mungo</name>
    <name type="common">Black gram</name>
    <name type="synonym">Phaseolus mungo</name>
    <dbReference type="NCBI Taxonomy" id="3915"/>
    <lineage>
        <taxon>Eukaryota</taxon>
        <taxon>Viridiplantae</taxon>
        <taxon>Streptophyta</taxon>
        <taxon>Embryophyta</taxon>
        <taxon>Tracheophyta</taxon>
        <taxon>Spermatophyta</taxon>
        <taxon>Magnoliopsida</taxon>
        <taxon>eudicotyledons</taxon>
        <taxon>Gunneridae</taxon>
        <taxon>Pentapetalae</taxon>
        <taxon>rosids</taxon>
        <taxon>fabids</taxon>
        <taxon>Fabales</taxon>
        <taxon>Fabaceae</taxon>
        <taxon>Papilionoideae</taxon>
        <taxon>50 kb inversion clade</taxon>
        <taxon>NPAAA clade</taxon>
        <taxon>indigoferoid/millettioid clade</taxon>
        <taxon>Phaseoleae</taxon>
        <taxon>Vigna</taxon>
    </lineage>
</organism>
<accession>A0AAQ3RJY2</accession>
<dbReference type="Proteomes" id="UP001374535">
    <property type="component" value="Chromosome 9"/>
</dbReference>
<gene>
    <name evidence="1" type="ORF">V8G54_029032</name>
</gene>
<reference evidence="1 2" key="1">
    <citation type="journal article" date="2023" name="Life. Sci Alliance">
        <title>Evolutionary insights into 3D genome organization and epigenetic landscape of Vigna mungo.</title>
        <authorList>
            <person name="Junaid A."/>
            <person name="Singh B."/>
            <person name="Bhatia S."/>
        </authorList>
    </citation>
    <scope>NUCLEOTIDE SEQUENCE [LARGE SCALE GENOMIC DNA]</scope>
    <source>
        <strain evidence="1">Urdbean</strain>
    </source>
</reference>